<organism evidence="1 2">
    <name type="scientific">Bacillus gaemokensis</name>
    <dbReference type="NCBI Taxonomy" id="574375"/>
    <lineage>
        <taxon>Bacteria</taxon>
        <taxon>Bacillati</taxon>
        <taxon>Bacillota</taxon>
        <taxon>Bacilli</taxon>
        <taxon>Bacillales</taxon>
        <taxon>Bacillaceae</taxon>
        <taxon>Bacillus</taxon>
        <taxon>Bacillus cereus group</taxon>
    </lineage>
</organism>
<accession>A0A073KE35</accession>
<comment type="caution">
    <text evidence="1">The sequence shown here is derived from an EMBL/GenBank/DDBJ whole genome shotgun (WGS) entry which is preliminary data.</text>
</comment>
<dbReference type="RefSeq" id="WP_033674086.1">
    <property type="nucleotide sequence ID" value="NZ_JOTM01000005.1"/>
</dbReference>
<evidence type="ECO:0000313" key="1">
    <source>
        <dbReference type="EMBL" id="KEK24722.1"/>
    </source>
</evidence>
<keyword evidence="2" id="KW-1185">Reference proteome</keyword>
<dbReference type="AlphaFoldDB" id="A0A073KE35"/>
<dbReference type="Proteomes" id="UP000027778">
    <property type="component" value="Unassembled WGS sequence"/>
</dbReference>
<sequence length="127" mass="15320">MKQLSLLPTIDKETEKKVQKEVINILKEYRALKIYFENAAEQKKEGVILFSRIGELERFNRMKFEQIEKVLQYVLDEEQRNIIVAKYLSNKKCNDDYIYDKLLMNRDKYYKKKKNAFWLIAISLGIM</sequence>
<proteinExistence type="predicted"/>
<name>A0A073KE35_9BACI</name>
<dbReference type="EMBL" id="JOTM01000005">
    <property type="protein sequence ID" value="KEK24722.1"/>
    <property type="molecule type" value="Genomic_DNA"/>
</dbReference>
<dbReference type="STRING" id="574375.AZF08_09095"/>
<dbReference type="OrthoDB" id="2475064at2"/>
<gene>
    <name evidence="1" type="ORF">BAGA_23970</name>
</gene>
<reference evidence="1 2" key="1">
    <citation type="submission" date="2014-06" db="EMBL/GenBank/DDBJ databases">
        <title>Draft genome sequence of Bacillus gaemokensis JCM 15801 (MCCC 1A00707).</title>
        <authorList>
            <person name="Lai Q."/>
            <person name="Liu Y."/>
            <person name="Shao Z."/>
        </authorList>
    </citation>
    <scope>NUCLEOTIDE SEQUENCE [LARGE SCALE GENOMIC DNA]</scope>
    <source>
        <strain evidence="1 2">JCM 15801</strain>
    </source>
</reference>
<protein>
    <submittedName>
        <fullName evidence="1">ArpU family transcriptional regulator</fullName>
    </submittedName>
</protein>
<evidence type="ECO:0000313" key="2">
    <source>
        <dbReference type="Proteomes" id="UP000027778"/>
    </source>
</evidence>